<protein>
    <recommendedName>
        <fullName evidence="3">Permuted papain-like amidase YaeF/Yiix C92 family enzyme</fullName>
    </recommendedName>
</protein>
<dbReference type="SUPFAM" id="SSF54001">
    <property type="entry name" value="Cysteine proteinases"/>
    <property type="match status" value="1"/>
</dbReference>
<dbReference type="Gene3D" id="3.90.1720.10">
    <property type="entry name" value="endopeptidase domain like (from Nostoc punctiforme)"/>
    <property type="match status" value="1"/>
</dbReference>
<dbReference type="InterPro" id="IPR038765">
    <property type="entry name" value="Papain-like_cys_pep_sf"/>
</dbReference>
<name>A0ABS7A455_9PROT</name>
<gene>
    <name evidence="1" type="ORF">KPL78_04400</name>
</gene>
<sequence>MGLFAPEIPLDPGVGGCSIGEGALQMGDIIVSTTDAGVSGVIRVGTGSSVSHAALYDGAGMVIEALGHGVVAHPIATALSDDSLAVVYRAPNLTDTQRRLAVEWALRQVGTAYSVSGAVLSTDKILCRVAGPRPGGFFCSQLVFEAFVQAGAPLSSLPSQCVTPADAVTIAAHSLTYVGHLKGSLTRWPILSP</sequence>
<reference evidence="1 2" key="1">
    <citation type="submission" date="2021-07" db="EMBL/GenBank/DDBJ databases">
        <authorList>
            <person name="So Y."/>
        </authorList>
    </citation>
    <scope>NUCLEOTIDE SEQUENCE [LARGE SCALE GENOMIC DNA]</scope>
    <source>
        <strain evidence="1 2">HJA6</strain>
    </source>
</reference>
<accession>A0ABS7A455</accession>
<dbReference type="InterPro" id="IPR024453">
    <property type="entry name" value="Peptidase_C92"/>
</dbReference>
<organism evidence="1 2">
    <name type="scientific">Roseomonas alba</name>
    <dbReference type="NCBI Taxonomy" id="2846776"/>
    <lineage>
        <taxon>Bacteria</taxon>
        <taxon>Pseudomonadati</taxon>
        <taxon>Pseudomonadota</taxon>
        <taxon>Alphaproteobacteria</taxon>
        <taxon>Acetobacterales</taxon>
        <taxon>Roseomonadaceae</taxon>
        <taxon>Roseomonas</taxon>
    </lineage>
</organism>
<dbReference type="EMBL" id="JAHYBZ010000001">
    <property type="protein sequence ID" value="MBW6397074.1"/>
    <property type="molecule type" value="Genomic_DNA"/>
</dbReference>
<evidence type="ECO:0000313" key="2">
    <source>
        <dbReference type="Proteomes" id="UP001196565"/>
    </source>
</evidence>
<evidence type="ECO:0008006" key="3">
    <source>
        <dbReference type="Google" id="ProtNLM"/>
    </source>
</evidence>
<dbReference type="RefSeq" id="WP_219761655.1">
    <property type="nucleotide sequence ID" value="NZ_JAHYBZ010000001.1"/>
</dbReference>
<dbReference type="Pfam" id="PF05708">
    <property type="entry name" value="Peptidase_C92"/>
    <property type="match status" value="1"/>
</dbReference>
<proteinExistence type="predicted"/>
<keyword evidence="2" id="KW-1185">Reference proteome</keyword>
<comment type="caution">
    <text evidence="1">The sequence shown here is derived from an EMBL/GenBank/DDBJ whole genome shotgun (WGS) entry which is preliminary data.</text>
</comment>
<evidence type="ECO:0000313" key="1">
    <source>
        <dbReference type="EMBL" id="MBW6397074.1"/>
    </source>
</evidence>
<dbReference type="Proteomes" id="UP001196565">
    <property type="component" value="Unassembled WGS sequence"/>
</dbReference>